<feature type="transmembrane region" description="Helical" evidence="1">
    <location>
        <begin position="460"/>
        <end position="481"/>
    </location>
</feature>
<feature type="transmembrane region" description="Helical" evidence="1">
    <location>
        <begin position="246"/>
        <end position="264"/>
    </location>
</feature>
<organism evidence="2 3">
    <name type="scientific">Cyclobacterium xiamenense</name>
    <dbReference type="NCBI Taxonomy" id="1297121"/>
    <lineage>
        <taxon>Bacteria</taxon>
        <taxon>Pseudomonadati</taxon>
        <taxon>Bacteroidota</taxon>
        <taxon>Cytophagia</taxon>
        <taxon>Cytophagales</taxon>
        <taxon>Cyclobacteriaceae</taxon>
        <taxon>Cyclobacterium</taxon>
    </lineage>
</organism>
<feature type="transmembrane region" description="Helical" evidence="1">
    <location>
        <begin position="806"/>
        <end position="823"/>
    </location>
</feature>
<dbReference type="InterPro" id="IPR018580">
    <property type="entry name" value="Uncharacterised_YfhO"/>
</dbReference>
<evidence type="ECO:0008006" key="4">
    <source>
        <dbReference type="Google" id="ProtNLM"/>
    </source>
</evidence>
<evidence type="ECO:0000313" key="2">
    <source>
        <dbReference type="EMBL" id="SEJ58102.1"/>
    </source>
</evidence>
<gene>
    <name evidence="2" type="ORF">SAMN05192553_105216</name>
</gene>
<dbReference type="Proteomes" id="UP000199403">
    <property type="component" value="Unassembled WGS sequence"/>
</dbReference>
<keyword evidence="3" id="KW-1185">Reference proteome</keyword>
<feature type="transmembrane region" description="Helical" evidence="1">
    <location>
        <begin position="215"/>
        <end position="234"/>
    </location>
</feature>
<dbReference type="AlphaFoldDB" id="A0A1H7A7S2"/>
<feature type="transmembrane region" description="Helical" evidence="1">
    <location>
        <begin position="388"/>
        <end position="407"/>
    </location>
</feature>
<dbReference type="EMBL" id="FNZH01000005">
    <property type="protein sequence ID" value="SEJ58102.1"/>
    <property type="molecule type" value="Genomic_DNA"/>
</dbReference>
<feature type="transmembrane region" description="Helical" evidence="1">
    <location>
        <begin position="118"/>
        <end position="137"/>
    </location>
</feature>
<reference evidence="3" key="1">
    <citation type="submission" date="2016-10" db="EMBL/GenBank/DDBJ databases">
        <authorList>
            <person name="Varghese N."/>
            <person name="Submissions S."/>
        </authorList>
    </citation>
    <scope>NUCLEOTIDE SEQUENCE [LARGE SCALE GENOMIC DNA]</scope>
    <source>
        <strain evidence="3">IBRC-M 10761</strain>
    </source>
</reference>
<accession>A0A1H7A7S2</accession>
<protein>
    <recommendedName>
        <fullName evidence="4">Membrane protein YfhO</fullName>
    </recommendedName>
</protein>
<feature type="transmembrane region" description="Helical" evidence="1">
    <location>
        <begin position="511"/>
        <end position="530"/>
    </location>
</feature>
<evidence type="ECO:0000256" key="1">
    <source>
        <dbReference type="SAM" id="Phobius"/>
    </source>
</evidence>
<sequence>MNLLNLHGILIEERRPTFWIMDFTKKNTIVPHFLAILSFYLLVVAYFSPLVFEGKMMFQTDILQWEGSAKELLDHREGTGEEALWTNRMFGGMPAYLIHLDPKGDFTNTLLKVFTLGLPHPISALFFGMTAMYLLLLGFRVRPLVAVLGAWAFAFNTFNFLSLEAGHNAKIWAVCLIPLLLTGVHLAFHGKKLLGIALTALAVLLQLKFNHLQITYYTLILVIGYGIAQLLVFFREKRLPEFAKITAFLLAAAIVGGLGNLARLSSVLEYGAYSIRGESNLPQAGQNTSGLDREYAFNWSNGKLESFTLLIPNYFGGASQQPLPEDSKSEQALRAQGADPAQINQFVQNAPTYWGDQPFTGGPIYGGVILVFFFVLGLFFAPAPYRNVFLTLTLLSLMLSWGKNLAWFNFTLFDYLPGYNKFRAVSMALGITLFLVPLLGALGLENLLQKPQTPQTKKGFFMAVGITVGLIVLAVVIAFGLNFQGANAAGYPDWLLNALKADRQRLLLSDAYHSLFFIGGAALLIALIRYKTLPSRWALLGVGLLILIDVWTVNRRYLNEESFTEDPSAQHFAPSPADRKILQDSGYFRVLNIQNPFNEARTSYYFNSIGGYHGAKMSRYQDLIERVLTPEMNEFIKKAQEGNFDYEAIPVLNMLNTRYILAGRAENAVFTNPEANGPAWFPERIVPVGSNEEEIKKLAELQTKTEATVTPADGENVPAAGSGILTLESRGPDQLSYTAKVDKAGLAVFSEIYYPKGWKAFVNGTETDIHRVNYLLRGIVLPEGEVDVEMVFQPDRYYQTRTLSTIFQYAVVLLLLAGGYLETKNRFQA</sequence>
<dbReference type="RefSeq" id="WP_317041159.1">
    <property type="nucleotide sequence ID" value="NZ_FNZH01000005.1"/>
</dbReference>
<keyword evidence="1" id="KW-0472">Membrane</keyword>
<dbReference type="STRING" id="1416801.SAMN05192553_105216"/>
<feature type="transmembrane region" description="Helical" evidence="1">
    <location>
        <begin position="537"/>
        <end position="554"/>
    </location>
</feature>
<feature type="transmembrane region" description="Helical" evidence="1">
    <location>
        <begin position="144"/>
        <end position="163"/>
    </location>
</feature>
<feature type="transmembrane region" description="Helical" evidence="1">
    <location>
        <begin position="29"/>
        <end position="48"/>
    </location>
</feature>
<feature type="transmembrane region" description="Helical" evidence="1">
    <location>
        <begin position="364"/>
        <end position="381"/>
    </location>
</feature>
<evidence type="ECO:0000313" key="3">
    <source>
        <dbReference type="Proteomes" id="UP000199403"/>
    </source>
</evidence>
<dbReference type="PANTHER" id="PTHR38454:SF1">
    <property type="entry name" value="INTEGRAL MEMBRANE PROTEIN"/>
    <property type="match status" value="1"/>
</dbReference>
<feature type="transmembrane region" description="Helical" evidence="1">
    <location>
        <begin position="427"/>
        <end position="448"/>
    </location>
</feature>
<keyword evidence="1" id="KW-0812">Transmembrane</keyword>
<name>A0A1H7A7S2_9BACT</name>
<keyword evidence="1" id="KW-1133">Transmembrane helix</keyword>
<proteinExistence type="predicted"/>
<dbReference type="PANTHER" id="PTHR38454">
    <property type="entry name" value="INTEGRAL MEMBRANE PROTEIN-RELATED"/>
    <property type="match status" value="1"/>
</dbReference>
<feature type="transmembrane region" description="Helical" evidence="1">
    <location>
        <begin position="169"/>
        <end position="188"/>
    </location>
</feature>